<feature type="modified residue" description="4-aspartylphosphate" evidence="5">
    <location>
        <position position="28"/>
    </location>
</feature>
<keyword evidence="1 5" id="KW-0597">Phosphoprotein</keyword>
<dbReference type="InterPro" id="IPR001789">
    <property type="entry name" value="Sig_transdc_resp-reg_receiver"/>
</dbReference>
<dbReference type="EMBL" id="JACXAI010000055">
    <property type="protein sequence ID" value="MBD1383430.1"/>
    <property type="molecule type" value="Genomic_DNA"/>
</dbReference>
<dbReference type="GO" id="GO:0000160">
    <property type="term" value="P:phosphorelay signal transduction system"/>
    <property type="evidence" value="ECO:0007669"/>
    <property type="project" value="InterPro"/>
</dbReference>
<name>A0A926NMH8_9BACI</name>
<dbReference type="GO" id="GO:0003677">
    <property type="term" value="F:DNA binding"/>
    <property type="evidence" value="ECO:0007669"/>
    <property type="project" value="UniProtKB-KW"/>
</dbReference>
<evidence type="ECO:0000259" key="6">
    <source>
        <dbReference type="PROSITE" id="PS50110"/>
    </source>
</evidence>
<feature type="domain" description="Response regulatory" evidence="6">
    <location>
        <begin position="1"/>
        <end position="94"/>
    </location>
</feature>
<evidence type="ECO:0000256" key="3">
    <source>
        <dbReference type="ARBA" id="ARBA00023125"/>
    </source>
</evidence>
<dbReference type="InterPro" id="IPR039420">
    <property type="entry name" value="WalR-like"/>
</dbReference>
<sequence length="141" mass="16074">MGGIPAQTQQEGITLSHTLNNIDIFLVDINLSVANLDGIYTALELNRSKSSKIIMLTSMSDEEVIQQAFTAGASNYILKKDATRIPEIIRSTYYETPPIQDLLKDYCRLKNEEQLKELTPAEREVYDFVEQGYSRRKIQKN</sequence>
<evidence type="ECO:0000256" key="1">
    <source>
        <dbReference type="ARBA" id="ARBA00022553"/>
    </source>
</evidence>
<protein>
    <submittedName>
        <fullName evidence="7">Response regulator transcription factor</fullName>
    </submittedName>
</protein>
<dbReference type="PANTHER" id="PTHR43214">
    <property type="entry name" value="TWO-COMPONENT RESPONSE REGULATOR"/>
    <property type="match status" value="1"/>
</dbReference>
<dbReference type="SUPFAM" id="SSF52172">
    <property type="entry name" value="CheY-like"/>
    <property type="match status" value="1"/>
</dbReference>
<dbReference type="RefSeq" id="WP_191162598.1">
    <property type="nucleotide sequence ID" value="NZ_JACXAI010000055.1"/>
</dbReference>
<keyword evidence="8" id="KW-1185">Reference proteome</keyword>
<accession>A0A926NMH8</accession>
<dbReference type="AlphaFoldDB" id="A0A926NMH8"/>
<keyword evidence="4" id="KW-0804">Transcription</keyword>
<comment type="caution">
    <text evidence="7">The sequence shown here is derived from an EMBL/GenBank/DDBJ whole genome shotgun (WGS) entry which is preliminary data.</text>
</comment>
<reference evidence="7" key="1">
    <citation type="submission" date="2020-09" db="EMBL/GenBank/DDBJ databases">
        <title>A novel bacterium of genus Bacillus, isolated from South China Sea.</title>
        <authorList>
            <person name="Huang H."/>
            <person name="Mo K."/>
            <person name="Hu Y."/>
        </authorList>
    </citation>
    <scope>NUCLEOTIDE SEQUENCE</scope>
    <source>
        <strain evidence="7">IB182487</strain>
    </source>
</reference>
<dbReference type="GO" id="GO:0010468">
    <property type="term" value="P:regulation of gene expression"/>
    <property type="evidence" value="ECO:0007669"/>
    <property type="project" value="UniProtKB-ARBA"/>
</dbReference>
<evidence type="ECO:0000313" key="8">
    <source>
        <dbReference type="Proteomes" id="UP000626844"/>
    </source>
</evidence>
<dbReference type="Proteomes" id="UP000626844">
    <property type="component" value="Unassembled WGS sequence"/>
</dbReference>
<dbReference type="Pfam" id="PF00072">
    <property type="entry name" value="Response_reg"/>
    <property type="match status" value="1"/>
</dbReference>
<dbReference type="PROSITE" id="PS50110">
    <property type="entry name" value="RESPONSE_REGULATORY"/>
    <property type="match status" value="1"/>
</dbReference>
<keyword evidence="2" id="KW-0805">Transcription regulation</keyword>
<organism evidence="7 8">
    <name type="scientific">Metabacillus arenae</name>
    <dbReference type="NCBI Taxonomy" id="2771434"/>
    <lineage>
        <taxon>Bacteria</taxon>
        <taxon>Bacillati</taxon>
        <taxon>Bacillota</taxon>
        <taxon>Bacilli</taxon>
        <taxon>Bacillales</taxon>
        <taxon>Bacillaceae</taxon>
        <taxon>Metabacillus</taxon>
    </lineage>
</organism>
<evidence type="ECO:0000256" key="5">
    <source>
        <dbReference type="PROSITE-ProRule" id="PRU00169"/>
    </source>
</evidence>
<dbReference type="Gene3D" id="3.40.50.2300">
    <property type="match status" value="1"/>
</dbReference>
<evidence type="ECO:0000256" key="2">
    <source>
        <dbReference type="ARBA" id="ARBA00023015"/>
    </source>
</evidence>
<proteinExistence type="predicted"/>
<evidence type="ECO:0000313" key="7">
    <source>
        <dbReference type="EMBL" id="MBD1383430.1"/>
    </source>
</evidence>
<keyword evidence="3" id="KW-0238">DNA-binding</keyword>
<evidence type="ECO:0000256" key="4">
    <source>
        <dbReference type="ARBA" id="ARBA00023163"/>
    </source>
</evidence>
<gene>
    <name evidence="7" type="ORF">IC621_24925</name>
</gene>
<dbReference type="InterPro" id="IPR011006">
    <property type="entry name" value="CheY-like_superfamily"/>
</dbReference>